<keyword evidence="1" id="KW-0472">Membrane</keyword>
<name>A0ABP3CLJ6_9PSEU</name>
<organism evidence="2 3">
    <name type="scientific">Saccharothrix mutabilis subsp. mutabilis</name>
    <dbReference type="NCBI Taxonomy" id="66855"/>
    <lineage>
        <taxon>Bacteria</taxon>
        <taxon>Bacillati</taxon>
        <taxon>Actinomycetota</taxon>
        <taxon>Actinomycetes</taxon>
        <taxon>Pseudonocardiales</taxon>
        <taxon>Pseudonocardiaceae</taxon>
        <taxon>Saccharothrix</taxon>
    </lineage>
</organism>
<dbReference type="RefSeq" id="WP_343931810.1">
    <property type="nucleotide sequence ID" value="NZ_BAAABU010000001.1"/>
</dbReference>
<accession>A0ABP3CLJ6</accession>
<dbReference type="Proteomes" id="UP001500416">
    <property type="component" value="Unassembled WGS sequence"/>
</dbReference>
<comment type="caution">
    <text evidence="2">The sequence shown here is derived from an EMBL/GenBank/DDBJ whole genome shotgun (WGS) entry which is preliminary data.</text>
</comment>
<protein>
    <submittedName>
        <fullName evidence="2">Uncharacterized protein</fullName>
    </submittedName>
</protein>
<dbReference type="EMBL" id="BAAABU010000001">
    <property type="protein sequence ID" value="GAA0209468.1"/>
    <property type="molecule type" value="Genomic_DNA"/>
</dbReference>
<feature type="transmembrane region" description="Helical" evidence="1">
    <location>
        <begin position="7"/>
        <end position="31"/>
    </location>
</feature>
<reference evidence="3" key="1">
    <citation type="journal article" date="2019" name="Int. J. Syst. Evol. Microbiol.">
        <title>The Global Catalogue of Microorganisms (GCM) 10K type strain sequencing project: providing services to taxonomists for standard genome sequencing and annotation.</title>
        <authorList>
            <consortium name="The Broad Institute Genomics Platform"/>
            <consortium name="The Broad Institute Genome Sequencing Center for Infectious Disease"/>
            <person name="Wu L."/>
            <person name="Ma J."/>
        </authorList>
    </citation>
    <scope>NUCLEOTIDE SEQUENCE [LARGE SCALE GENOMIC DNA]</scope>
    <source>
        <strain evidence="3">JCM 3380</strain>
    </source>
</reference>
<sequence>MTRKLLVWLHVVTSTGWMCMALALFVVVSYALNGHMSAFDVALLLDVHVLQFMATTSAFTGLMLSGLTPWGYFRHWWVAVKTFVSLSQLYIGIFVLSPNLHPGGSPVLMRLGSLLMASALAFQVWLSVAKPFGRTPWARPGKLPTAPVWTFAACLAIPAADYFLGEVLFNSPVPALSLLTVLFFPLWRSASLSGRAARSPASSR</sequence>
<feature type="transmembrane region" description="Helical" evidence="1">
    <location>
        <begin position="76"/>
        <end position="95"/>
    </location>
</feature>
<feature type="transmembrane region" description="Helical" evidence="1">
    <location>
        <begin position="107"/>
        <end position="126"/>
    </location>
</feature>
<keyword evidence="3" id="KW-1185">Reference proteome</keyword>
<evidence type="ECO:0000313" key="2">
    <source>
        <dbReference type="EMBL" id="GAA0209468.1"/>
    </source>
</evidence>
<feature type="transmembrane region" description="Helical" evidence="1">
    <location>
        <begin position="43"/>
        <end position="64"/>
    </location>
</feature>
<gene>
    <name evidence="2" type="ORF">GCM10010492_03980</name>
</gene>
<evidence type="ECO:0000256" key="1">
    <source>
        <dbReference type="SAM" id="Phobius"/>
    </source>
</evidence>
<keyword evidence="1" id="KW-0812">Transmembrane</keyword>
<keyword evidence="1" id="KW-1133">Transmembrane helix</keyword>
<evidence type="ECO:0000313" key="3">
    <source>
        <dbReference type="Proteomes" id="UP001500416"/>
    </source>
</evidence>
<proteinExistence type="predicted"/>